<dbReference type="Proteomes" id="UP000016922">
    <property type="component" value="Unassembled WGS sequence"/>
</dbReference>
<proteinExistence type="predicted"/>
<keyword evidence="2" id="KW-1133">Transmembrane helix</keyword>
<feature type="compositionally biased region" description="Basic and acidic residues" evidence="1">
    <location>
        <begin position="1257"/>
        <end position="1268"/>
    </location>
</feature>
<evidence type="ECO:0000256" key="1">
    <source>
        <dbReference type="SAM" id="MobiDB-lite"/>
    </source>
</evidence>
<gene>
    <name evidence="3" type="ORF">GLAREA_04290</name>
</gene>
<dbReference type="eggNOG" id="ENOG502SJSX">
    <property type="taxonomic scope" value="Eukaryota"/>
</dbReference>
<dbReference type="EMBL" id="KE145369">
    <property type="protein sequence ID" value="EPE27499.1"/>
    <property type="molecule type" value="Genomic_DNA"/>
</dbReference>
<feature type="compositionally biased region" description="Polar residues" evidence="1">
    <location>
        <begin position="507"/>
        <end position="517"/>
    </location>
</feature>
<sequence>MAVANSKSMSISYGVEAKYKFPTAGVGIEFDPSTKCQFIDVIQYTASSDTRTNINEGFLDDASLNSWLDEDFPQSLHRSEESDDVESKLKMVGGLRLLLGHCGSQASKTEDRRTMPFRKDCYEKLERFLGIPSDFQHALIGTIGRAFKFSCPPNSGGPYFSPSTCFVFRFGVQGPNFYQIAASYDPARNLTYAIILTKSQTHQYQSLLQMIKQNTIHIAHPLCVVSLVVELVHQTATLQIHIVHDNLNRLEEATGQHEYINVALRDPLKTDFMAATRRLNFASRVIVVERTRAGSMIASLEMMLNEGKTIVASQDQRVSETYVRELIGSHLNVYRNLTLRAEMEDVRAARQLAVVYQFMAIKEAITNGQVAKTSAIIAKESKKDSSAMKAIAVLTMFFLPGTFLATIFAMPVFNWEDSNSPAIREGFKYYWAIAIPITFLVLVIWGLSVWLPWAEWLSTFRPKKHEILDEFYGQKNDTFELLNITAPERAADAIADGGPSDIHHNASEPNLSIPGPSNQVLKHNGVRTFVKHKGARLLSYLGRENESSSDDLVVYDRLERLGYSLELETFEVLRSIIQILTVENDKMEDDVPETNLGKGKLAVRDMQDRSTCQDDPTLFRLVDNMDQLLTSVKHRVAFEENDETMLEQLIYCLRRSWSRGHLPLDMAFMNPGTLPAPALDPEYFLTPPIGSSRYNQWPQLPWHKPLCKFHSIAREDEMGLMQFIHWLVVFRNTHTMSLFSEPMLQFHVWDRLCTVIEHLDYHVDNVQADETRGEMTQVAYTLRADILWQTARYLAWYQGSHHRECLPPELTNASREDFKEMVIDNITSAYQVNSGAKMSQVITTKLFAELCEQIVETHIQPPPKSTSYVKQLRMRHPTAEEFRDKWRKHWEVRLLEWHKFNTLKHYPKGRVANRGSVPTEQSPRTAGRPGSASAPSTAKHCSDPMIRRGYIPIQHQPFPSHYTNQYTVSNHVLQRTAGLPVAQNYPGTSSSSAQDYSGTSFPATQNHSRASFSSIQNYPGTSLLSTQNYPGASFTGTQNYAAGPDLLIEQTAKSYGDSLPNAPSKQFRCQSILDEWDEIDPCALERPRLPSQKSAPGFGTPQAVPGWERQLQVQPPPRSILPPPPTMSPLTLPPPILRPPSSLHPPTEINPRRLGRDVPAFASALPSQLNPAASSFIPSMPGPSRVPERFRQELSPGERNSKVAAWISRGPSYSSDANERGPFSPRESGAESSGNTSQASADGNVGGKNRRKKKNGNRKDKGKGVERM</sequence>
<feature type="compositionally biased region" description="Polar residues" evidence="1">
    <location>
        <begin position="985"/>
        <end position="1006"/>
    </location>
</feature>
<feature type="transmembrane region" description="Helical" evidence="2">
    <location>
        <begin position="390"/>
        <end position="409"/>
    </location>
</feature>
<dbReference type="AlphaFoldDB" id="S3CQV0"/>
<keyword evidence="2" id="KW-0812">Transmembrane</keyword>
<feature type="region of interest" description="Disordered" evidence="1">
    <location>
        <begin position="495"/>
        <end position="517"/>
    </location>
</feature>
<evidence type="ECO:0000313" key="4">
    <source>
        <dbReference type="Proteomes" id="UP000016922"/>
    </source>
</evidence>
<dbReference type="RefSeq" id="XP_008084858.1">
    <property type="nucleotide sequence ID" value="XM_008086667.1"/>
</dbReference>
<feature type="region of interest" description="Disordered" evidence="1">
    <location>
        <begin position="909"/>
        <end position="943"/>
    </location>
</feature>
<dbReference type="GeneID" id="19463345"/>
<feature type="transmembrane region" description="Helical" evidence="2">
    <location>
        <begin position="429"/>
        <end position="454"/>
    </location>
</feature>
<feature type="region of interest" description="Disordered" evidence="1">
    <location>
        <begin position="1171"/>
        <end position="1268"/>
    </location>
</feature>
<reference evidence="3 4" key="1">
    <citation type="journal article" date="2013" name="BMC Genomics">
        <title>Genomics-driven discovery of the pneumocandin biosynthetic gene cluster in the fungus Glarea lozoyensis.</title>
        <authorList>
            <person name="Chen L."/>
            <person name="Yue Q."/>
            <person name="Zhang X."/>
            <person name="Xiang M."/>
            <person name="Wang C."/>
            <person name="Li S."/>
            <person name="Che Y."/>
            <person name="Ortiz-Lopez F.J."/>
            <person name="Bills G.F."/>
            <person name="Liu X."/>
            <person name="An Z."/>
        </authorList>
    </citation>
    <scope>NUCLEOTIDE SEQUENCE [LARGE SCALE GENOMIC DNA]</scope>
    <source>
        <strain evidence="4">ATCC 20868 / MF5171</strain>
    </source>
</reference>
<name>S3CQV0_GLAL2</name>
<keyword evidence="2" id="KW-0472">Membrane</keyword>
<evidence type="ECO:0000313" key="3">
    <source>
        <dbReference type="EMBL" id="EPE27499.1"/>
    </source>
</evidence>
<accession>S3CQV0</accession>
<dbReference type="KEGG" id="glz:GLAREA_04290"/>
<feature type="region of interest" description="Disordered" evidence="1">
    <location>
        <begin position="983"/>
        <end position="1006"/>
    </location>
</feature>
<feature type="compositionally biased region" description="Polar residues" evidence="1">
    <location>
        <begin position="1230"/>
        <end position="1241"/>
    </location>
</feature>
<dbReference type="HOGENOM" id="CLU_264187_0_0_1"/>
<evidence type="ECO:0000256" key="2">
    <source>
        <dbReference type="SAM" id="Phobius"/>
    </source>
</evidence>
<organism evidence="3 4">
    <name type="scientific">Glarea lozoyensis (strain ATCC 20868 / MF5171)</name>
    <dbReference type="NCBI Taxonomy" id="1116229"/>
    <lineage>
        <taxon>Eukaryota</taxon>
        <taxon>Fungi</taxon>
        <taxon>Dikarya</taxon>
        <taxon>Ascomycota</taxon>
        <taxon>Pezizomycotina</taxon>
        <taxon>Leotiomycetes</taxon>
        <taxon>Helotiales</taxon>
        <taxon>Helotiaceae</taxon>
        <taxon>Glarea</taxon>
    </lineage>
</organism>
<protein>
    <submittedName>
        <fullName evidence="3">Uncharacterized protein</fullName>
    </submittedName>
</protein>
<dbReference type="OrthoDB" id="2830640at2759"/>
<dbReference type="Gene3D" id="1.20.58.340">
    <property type="entry name" value="Magnesium transport protein CorA, transmembrane region"/>
    <property type="match status" value="1"/>
</dbReference>
<keyword evidence="4" id="KW-1185">Reference proteome</keyword>